<feature type="region of interest" description="Disordered" evidence="1">
    <location>
        <begin position="17"/>
        <end position="49"/>
    </location>
</feature>
<name>A0A8D8KNF1_CULPI</name>
<evidence type="ECO:0000256" key="1">
    <source>
        <dbReference type="SAM" id="MobiDB-lite"/>
    </source>
</evidence>
<dbReference type="EMBL" id="HBUE01229320">
    <property type="protein sequence ID" value="CAG6543874.1"/>
    <property type="molecule type" value="Transcribed_RNA"/>
</dbReference>
<protein>
    <submittedName>
        <fullName evidence="2">(northern house mosquito) hypothetical protein</fullName>
    </submittedName>
</protein>
<dbReference type="EMBL" id="HBUE01336094">
    <property type="protein sequence ID" value="CAG6596000.1"/>
    <property type="molecule type" value="Transcribed_RNA"/>
</dbReference>
<reference evidence="2" key="1">
    <citation type="submission" date="2021-05" db="EMBL/GenBank/DDBJ databases">
        <authorList>
            <person name="Alioto T."/>
            <person name="Alioto T."/>
            <person name="Gomez Garrido J."/>
        </authorList>
    </citation>
    <scope>NUCLEOTIDE SEQUENCE</scope>
</reference>
<organism evidence="2">
    <name type="scientific">Culex pipiens</name>
    <name type="common">House mosquito</name>
    <dbReference type="NCBI Taxonomy" id="7175"/>
    <lineage>
        <taxon>Eukaryota</taxon>
        <taxon>Metazoa</taxon>
        <taxon>Ecdysozoa</taxon>
        <taxon>Arthropoda</taxon>
        <taxon>Hexapoda</taxon>
        <taxon>Insecta</taxon>
        <taxon>Pterygota</taxon>
        <taxon>Neoptera</taxon>
        <taxon>Endopterygota</taxon>
        <taxon>Diptera</taxon>
        <taxon>Nematocera</taxon>
        <taxon>Culicoidea</taxon>
        <taxon>Culicidae</taxon>
        <taxon>Culicinae</taxon>
        <taxon>Culicini</taxon>
        <taxon>Culex</taxon>
        <taxon>Culex</taxon>
    </lineage>
</organism>
<dbReference type="AlphaFoldDB" id="A0A8D8KNF1"/>
<evidence type="ECO:0000313" key="2">
    <source>
        <dbReference type="EMBL" id="CAG6596000.1"/>
    </source>
</evidence>
<proteinExistence type="predicted"/>
<sequence length="102" mass="11539">MPKPSISVIILSRRRLNLPQPSESCQSGNSTTRKSSDCRPRSTSSSMKKVKIYIPKKIQPKTKREVNTPSCKCSRRFKCNCNYSSDSERQPSTLKNLSFAVI</sequence>
<accession>A0A8D8KNF1</accession>
<feature type="compositionally biased region" description="Polar residues" evidence="1">
    <location>
        <begin position="19"/>
        <end position="33"/>
    </location>
</feature>